<name>A0A0B7ISP1_9FLAO</name>
<sequence>MNYKNELRKFPQTFKTLGIKNVYLKFYLLDEFFEQKLDGSNRLRKS</sequence>
<dbReference type="AlphaFoldDB" id="A0A0B7ISP1"/>
<gene>
    <name evidence="1" type="ORF">CCAND93_350023</name>
</gene>
<dbReference type="EMBL" id="CDOL01000223">
    <property type="protein sequence ID" value="CEN53047.1"/>
    <property type="molecule type" value="Genomic_DNA"/>
</dbReference>
<protein>
    <submittedName>
        <fullName evidence="1">Uncharacterized protein</fullName>
    </submittedName>
</protein>
<dbReference type="Proteomes" id="UP000038200">
    <property type="component" value="Unassembled WGS sequence"/>
</dbReference>
<organism evidence="1 2">
    <name type="scientific">Capnocytophaga canis</name>
    <dbReference type="NCBI Taxonomy" id="1848903"/>
    <lineage>
        <taxon>Bacteria</taxon>
        <taxon>Pseudomonadati</taxon>
        <taxon>Bacteroidota</taxon>
        <taxon>Flavobacteriia</taxon>
        <taxon>Flavobacteriales</taxon>
        <taxon>Flavobacteriaceae</taxon>
        <taxon>Capnocytophaga</taxon>
    </lineage>
</organism>
<accession>A0A0B7ISP1</accession>
<proteinExistence type="predicted"/>
<evidence type="ECO:0000313" key="2">
    <source>
        <dbReference type="Proteomes" id="UP000038200"/>
    </source>
</evidence>
<reference evidence="1 2" key="1">
    <citation type="submission" date="2015-01" db="EMBL/GenBank/DDBJ databases">
        <authorList>
            <person name="Xiang T."/>
            <person name="Song Y."/>
            <person name="Huang L."/>
            <person name="Wang B."/>
            <person name="Wu P."/>
        </authorList>
    </citation>
    <scope>NUCLEOTIDE SEQUENCE [LARGE SCALE GENOMIC DNA]</scope>
    <source>
        <strain evidence="1 2">CcD93</strain>
    </source>
</reference>
<evidence type="ECO:0000313" key="1">
    <source>
        <dbReference type="EMBL" id="CEN53047.1"/>
    </source>
</evidence>